<reference evidence="4" key="1">
    <citation type="submission" date="2007-02" db="EMBL/GenBank/DDBJ databases">
        <title>Complete sequence of Pyrobaculum calidifontis JCM 11548.</title>
        <authorList>
            <consortium name="US DOE Joint Genome Institute"/>
            <person name="Copeland A."/>
            <person name="Lucas S."/>
            <person name="Lapidus A."/>
            <person name="Barry K."/>
            <person name="Glavina del Rio T."/>
            <person name="Dalin E."/>
            <person name="Tice H."/>
            <person name="Pitluck S."/>
            <person name="Chain P."/>
            <person name="Malfatti S."/>
            <person name="Shin M."/>
            <person name="Vergez L."/>
            <person name="Schmutz J."/>
            <person name="Larimer F."/>
            <person name="Land M."/>
            <person name="Hauser L."/>
            <person name="Kyrpides N."/>
            <person name="Mikhailova N."/>
            <person name="Cozen A.E."/>
            <person name="Fitz-Gibbon S.T."/>
            <person name="House C.H."/>
            <person name="Saltikov C."/>
            <person name="Lowe T.M."/>
            <person name="Richardson P."/>
        </authorList>
    </citation>
    <scope>NUCLEOTIDE SEQUENCE [LARGE SCALE GENOMIC DNA]</scope>
    <source>
        <strain evidence="4">JCM 11548</strain>
    </source>
</reference>
<protein>
    <submittedName>
        <fullName evidence="4">Alpha/beta hydrolase fold-3 domain protein</fullName>
    </submittedName>
</protein>
<dbReference type="PANTHER" id="PTHR48081:SF8">
    <property type="entry name" value="ALPHA_BETA HYDROLASE FOLD-3 DOMAIN-CONTAINING PROTEIN-RELATED"/>
    <property type="match status" value="1"/>
</dbReference>
<dbReference type="SUPFAM" id="SSF53474">
    <property type="entry name" value="alpha/beta-Hydrolases"/>
    <property type="match status" value="1"/>
</dbReference>
<dbReference type="FunFam" id="3.40.50.1820:FF:000089">
    <property type="entry name" value="Alpha/beta hydrolase"/>
    <property type="match status" value="1"/>
</dbReference>
<keyword evidence="6" id="KW-0002">3D-structure</keyword>
<dbReference type="PROSITE" id="PS01174">
    <property type="entry name" value="LIPASE_GDXG_SER"/>
    <property type="match status" value="1"/>
</dbReference>
<dbReference type="Pfam" id="PF07859">
    <property type="entry name" value="Abhydrolase_3"/>
    <property type="match status" value="1"/>
</dbReference>
<dbReference type="SMR" id="A3MVR4"/>
<comment type="similarity">
    <text evidence="1">Belongs to the 'GDXG' lipolytic enzyme family.</text>
</comment>
<dbReference type="AlphaFoldDB" id="A3MVR4"/>
<dbReference type="RefSeq" id="WP_011849989.1">
    <property type="nucleotide sequence ID" value="NC_009073.1"/>
</dbReference>
<dbReference type="PDBsum" id="3ZWQ"/>
<dbReference type="Gene3D" id="3.40.50.1820">
    <property type="entry name" value="alpha/beta hydrolase"/>
    <property type="match status" value="1"/>
</dbReference>
<dbReference type="OrthoDB" id="33195at2157"/>
<evidence type="ECO:0000256" key="1">
    <source>
        <dbReference type="ARBA" id="ARBA00010515"/>
    </source>
</evidence>
<dbReference type="eggNOG" id="arCOG02638">
    <property type="taxonomic scope" value="Archaea"/>
</dbReference>
<feature type="domain" description="Alpha/beta hydrolase fold-3" evidence="3">
    <location>
        <begin position="79"/>
        <end position="287"/>
    </location>
</feature>
<dbReference type="HOGENOM" id="CLU_012494_6_4_2"/>
<reference evidence="6" key="2">
    <citation type="journal article" date="2011" name="Appl. Microbiol. Biotechnol.">
        <title>The crystal structure of an esterase from the hyperthermophilic microorganism Pyrobaculum calidifontis VA1 explains its enantioselectivity.</title>
        <authorList>
            <person name="Palm G.J."/>
            <person name="Fernandez-Alvaro E."/>
            <person name="Bogdanovic X."/>
            <person name="Bartsch S."/>
            <person name="Sczodrok J."/>
            <person name="Singh R.K."/>
            <person name="Bottcher D."/>
            <person name="Atomi H."/>
            <person name="Bornscheuer U.T."/>
            <person name="Hinrichs W."/>
        </authorList>
    </citation>
    <scope>X-RAY CRYSTALLOGRAPHY (2.00 ANGSTROMS)</scope>
</reference>
<evidence type="ECO:0000313" key="4">
    <source>
        <dbReference type="EMBL" id="ABO08731.1"/>
    </source>
</evidence>
<proteinExistence type="evidence at protein level"/>
<gene>
    <name evidence="4" type="ordered locus">Pcal_1307</name>
</gene>
<keyword evidence="5" id="KW-1185">Reference proteome</keyword>
<dbReference type="PANTHER" id="PTHR48081">
    <property type="entry name" value="AB HYDROLASE SUPERFAMILY PROTEIN C4A8.06C"/>
    <property type="match status" value="1"/>
</dbReference>
<dbReference type="Proteomes" id="UP000001431">
    <property type="component" value="Chromosome"/>
</dbReference>
<dbReference type="InterPro" id="IPR050300">
    <property type="entry name" value="GDXG_lipolytic_enzyme"/>
</dbReference>
<organism evidence="4 5">
    <name type="scientific">Pyrobaculum calidifontis (strain DSM 21063 / JCM 11548 / VA1)</name>
    <dbReference type="NCBI Taxonomy" id="410359"/>
    <lineage>
        <taxon>Archaea</taxon>
        <taxon>Thermoproteota</taxon>
        <taxon>Thermoprotei</taxon>
        <taxon>Thermoproteales</taxon>
        <taxon>Thermoproteaceae</taxon>
        <taxon>Pyrobaculum</taxon>
    </lineage>
</organism>
<dbReference type="EMBL" id="CP000561">
    <property type="protein sequence ID" value="ABO08731.1"/>
    <property type="molecule type" value="Genomic_DNA"/>
</dbReference>
<evidence type="ECO:0000313" key="5">
    <source>
        <dbReference type="Proteomes" id="UP000001431"/>
    </source>
</evidence>
<dbReference type="InterPro" id="IPR013094">
    <property type="entry name" value="AB_hydrolase_3"/>
</dbReference>
<dbReference type="InterPro" id="IPR033140">
    <property type="entry name" value="Lipase_GDXG_put_SER_AS"/>
</dbReference>
<evidence type="ECO:0007829" key="6">
    <source>
        <dbReference type="PDB" id="3ZWQ"/>
    </source>
</evidence>
<dbReference type="EvolutionaryTrace" id="A3MVR4"/>
<accession>A3MVR4</accession>
<sequence length="313" mass="34356">MPLSPILRQILQQLAAQLQFRPDMDVKTVREQFEKSSLILVKMANEPIHRVEDITIPGRGGPIRARVYRPRDGERLPAVVYYHGGGFVLGSVETHDHVCRRLANLSGAVVVSVDYRLAPEHKFPAAVEDAYDAAKWVADNYDKLGVDNGKIAVAGDSAGGNLAAVTAIMARDRGESFVKYQVLIYPAVNLTGSPTVSRVEYSGPEYVILTADLMAWFGRQYFSKPQDALSPYASPIFADLSNLPPALVITAEYDPLRDEGELYAHLLKTRGVRAVAVRYNGVIHGFVNFYPILEEGREAVSQIAASIKSMAVA</sequence>
<dbReference type="GeneID" id="4910246"/>
<dbReference type="GO" id="GO:0016787">
    <property type="term" value="F:hydrolase activity"/>
    <property type="evidence" value="ECO:0007669"/>
    <property type="project" value="UniProtKB-KW"/>
</dbReference>
<name>A3MVR4_PYRCJ</name>
<evidence type="ECO:0000259" key="3">
    <source>
        <dbReference type="Pfam" id="PF07859"/>
    </source>
</evidence>
<dbReference type="KEGG" id="pcl:Pcal_1307"/>
<evidence type="ECO:0000256" key="2">
    <source>
        <dbReference type="ARBA" id="ARBA00022801"/>
    </source>
</evidence>
<dbReference type="InterPro" id="IPR029058">
    <property type="entry name" value="AB_hydrolase_fold"/>
</dbReference>
<dbReference type="STRING" id="410359.Pcal_1307"/>
<keyword evidence="2 4" id="KW-0378">Hydrolase</keyword>
<dbReference type="PDB" id="3ZWQ">
    <property type="method" value="X-ray"/>
    <property type="resolution" value="2.00 A"/>
    <property type="chains" value="A/B=1-313"/>
</dbReference>